<dbReference type="SUPFAM" id="SSF160719">
    <property type="entry name" value="gpW/gp25-like"/>
    <property type="match status" value="1"/>
</dbReference>
<evidence type="ECO:0000313" key="1">
    <source>
        <dbReference type="EMBL" id="AKN37070.1"/>
    </source>
</evidence>
<name>A0A0H3ZLU4_9VIBR</name>
<dbReference type="AlphaFoldDB" id="A0A0H3ZLU4"/>
<proteinExistence type="predicted"/>
<protein>
    <submittedName>
        <fullName evidence="1">Uncharacterized protein</fullName>
    </submittedName>
</protein>
<accession>A0A0H3ZLU4</accession>
<organism evidence="1">
    <name type="scientific">Vibrio cyclitrophicus</name>
    <dbReference type="NCBI Taxonomy" id="47951"/>
    <lineage>
        <taxon>Bacteria</taxon>
        <taxon>Pseudomonadati</taxon>
        <taxon>Pseudomonadota</taxon>
        <taxon>Gammaproteobacteria</taxon>
        <taxon>Vibrionales</taxon>
        <taxon>Vibrionaceae</taxon>
        <taxon>Vibrio</taxon>
    </lineage>
</organism>
<reference evidence="1" key="1">
    <citation type="journal article" date="2015" name="MBio">
        <title>Eco-Evolutionary Dynamics of Episomes among Ecologically Cohesive Bacterial Populations.</title>
        <authorList>
            <person name="Xue H."/>
            <person name="Cordero O.X."/>
            <person name="Camas F.M."/>
            <person name="Trimble W."/>
            <person name="Meyer F."/>
            <person name="Guglielmini J."/>
            <person name="Rocha E.P."/>
            <person name="Polz M.F."/>
        </authorList>
    </citation>
    <scope>NUCLEOTIDE SEQUENCE</scope>
    <source>
        <strain evidence="1">FF_61</strain>
    </source>
</reference>
<dbReference type="EMBL" id="KP795522">
    <property type="protein sequence ID" value="AKN37070.1"/>
    <property type="molecule type" value="Genomic_DNA"/>
</dbReference>
<sequence length="121" mass="13480">MMKKSNYSEVRASLDIVNGALAVSEGQSAVLESIYWWLQAPIGSVWGSPAFGNKLAMFKHDPIGNQLEVAIEAHIFDKMSKDLPLIKIEAIRVIALKTNEYLLKIMANGELVQTSFDRTKQ</sequence>
<dbReference type="Gene3D" id="3.10.450.40">
    <property type="match status" value="1"/>
</dbReference>